<gene>
    <name evidence="1" type="ORF">KL86PLE_90320</name>
</gene>
<dbReference type="EMBL" id="FMJD01000013">
    <property type="protein sequence ID" value="SCM79274.1"/>
    <property type="molecule type" value="Genomic_DNA"/>
</dbReference>
<protein>
    <submittedName>
        <fullName evidence="1">Uncharacterized protein</fullName>
    </submittedName>
</protein>
<accession>A0A212LP21</accession>
<evidence type="ECO:0000313" key="1">
    <source>
        <dbReference type="EMBL" id="SCM79274.1"/>
    </source>
</evidence>
<proteinExistence type="predicted"/>
<name>A0A212LP21_9HYPH</name>
<sequence>MLPDGKLPLRRQPFERLGLPDGVVALDQVEDARLAHEEAAVDPAAVAARLLDEALHLAAGDFERAEAPRRLDRRHGRQGILPAMKSDKGVDIDIAHAIAVGQAEGAVDIVAHAAYPPARHRLLAGIDQRDLPRLGMPLVDLHAVVGEVEGDIRHVKEVIREIFLDQIALVAAADHEFIDAILPVELHDVPENRPAADLDHRLGAQMRFLADPRAQSARKNDRFHYVAAGSRGSPKASLLAAELLARPPKLFQHVAFVSDGLAWAESHQM</sequence>
<dbReference type="AlphaFoldDB" id="A0A212LP21"/>
<reference evidence="1" key="1">
    <citation type="submission" date="2016-08" db="EMBL/GenBank/DDBJ databases">
        <authorList>
            <person name="Seilhamer J.J."/>
        </authorList>
    </citation>
    <scope>NUCLEOTIDE SEQUENCE</scope>
    <source>
        <strain evidence="1">86</strain>
    </source>
</reference>
<organism evidence="1">
    <name type="scientific">uncultured Pleomorphomonas sp</name>
    <dbReference type="NCBI Taxonomy" id="442121"/>
    <lineage>
        <taxon>Bacteria</taxon>
        <taxon>Pseudomonadati</taxon>
        <taxon>Pseudomonadota</taxon>
        <taxon>Alphaproteobacteria</taxon>
        <taxon>Hyphomicrobiales</taxon>
        <taxon>Pleomorphomonadaceae</taxon>
        <taxon>Pleomorphomonas</taxon>
        <taxon>environmental samples</taxon>
    </lineage>
</organism>